<dbReference type="InterPro" id="IPR005625">
    <property type="entry name" value="PepSY-ass_TM"/>
</dbReference>
<dbReference type="OrthoDB" id="5731548at2"/>
<dbReference type="Proteomes" id="UP000291106">
    <property type="component" value="Chromosome"/>
</dbReference>
<evidence type="ECO:0008006" key="4">
    <source>
        <dbReference type="Google" id="ProtNLM"/>
    </source>
</evidence>
<accession>A0A411PIR1</accession>
<evidence type="ECO:0000313" key="2">
    <source>
        <dbReference type="EMBL" id="QBF83282.1"/>
    </source>
</evidence>
<keyword evidence="1" id="KW-1133">Transmembrane helix</keyword>
<feature type="transmembrane region" description="Helical" evidence="1">
    <location>
        <begin position="12"/>
        <end position="36"/>
    </location>
</feature>
<dbReference type="Pfam" id="PF03929">
    <property type="entry name" value="PepSY_TM"/>
    <property type="match status" value="1"/>
</dbReference>
<dbReference type="RefSeq" id="WP_130600238.1">
    <property type="nucleotide sequence ID" value="NZ_CP036200.1"/>
</dbReference>
<reference evidence="2 3" key="1">
    <citation type="submission" date="2019-02" db="EMBL/GenBank/DDBJ databases">
        <title>Shewanella sp. D4-2 isolated from Dokdo Island.</title>
        <authorList>
            <person name="Baek K."/>
        </authorList>
    </citation>
    <scope>NUCLEOTIDE SEQUENCE [LARGE SCALE GENOMIC DNA]</scope>
    <source>
        <strain evidence="2 3">D4-2</strain>
    </source>
</reference>
<evidence type="ECO:0000313" key="3">
    <source>
        <dbReference type="Proteomes" id="UP000291106"/>
    </source>
</evidence>
<organism evidence="2 3">
    <name type="scientific">Shewanella maritima</name>
    <dbReference type="NCBI Taxonomy" id="2520507"/>
    <lineage>
        <taxon>Bacteria</taxon>
        <taxon>Pseudomonadati</taxon>
        <taxon>Pseudomonadota</taxon>
        <taxon>Gammaproteobacteria</taxon>
        <taxon>Alteromonadales</taxon>
        <taxon>Shewanellaceae</taxon>
        <taxon>Shewanella</taxon>
    </lineage>
</organism>
<feature type="transmembrane region" description="Helical" evidence="1">
    <location>
        <begin position="137"/>
        <end position="158"/>
    </location>
</feature>
<dbReference type="KEGG" id="smai:EXU30_11655"/>
<dbReference type="EMBL" id="CP036200">
    <property type="protein sequence ID" value="QBF83282.1"/>
    <property type="molecule type" value="Genomic_DNA"/>
</dbReference>
<protein>
    <recommendedName>
        <fullName evidence="4">PepSY domain-containing protein</fullName>
    </recommendedName>
</protein>
<proteinExistence type="predicted"/>
<sequence>MKAKTRMLWMKLHAYFACFFLPITLVYITTGMLYFFDIKGSVTSESEYFIEMPQGWTKDEKQAEAIVTAYLVGDKYVERPSEYYWYEGVHYWYNYEREVALSATDDDKVADLHIKEHDLLESLLIVHKGFAGTYFKIFSVLFGLSLAFSIVSGVVITLQLPQLKVPSLISIAAGAALLLVGFFL</sequence>
<keyword evidence="1" id="KW-0812">Transmembrane</keyword>
<gene>
    <name evidence="2" type="ORF">EXU30_11655</name>
</gene>
<keyword evidence="1" id="KW-0472">Membrane</keyword>
<keyword evidence="3" id="KW-1185">Reference proteome</keyword>
<name>A0A411PIR1_9GAMM</name>
<dbReference type="AlphaFoldDB" id="A0A411PIR1"/>
<evidence type="ECO:0000256" key="1">
    <source>
        <dbReference type="SAM" id="Phobius"/>
    </source>
</evidence>
<feature type="transmembrane region" description="Helical" evidence="1">
    <location>
        <begin position="165"/>
        <end position="183"/>
    </location>
</feature>